<sequence length="235" mass="26586">MTSFTNTRLLRGGIRRTLLVILVTLVEMFGAQPNEGTTFLDGVKAVCLDDKVSPTPGSCIVLSFGMGNEWSFEEAMAEYGCKVYAFDPTIRQPDSLSGHGIHFRPLGLGGVTGVASFHGTEIQVCTYRDILKLIDLEKSVIDYLRIDIEGFEVDFFHNVLNDDVELLANIKQIGMEIHPLASETLRDLMWSQIRQLRSLHFSQVSSLPSMGWTYTFENKTVSQFYEMLWVNEKFR</sequence>
<dbReference type="SUPFAM" id="SSF53335">
    <property type="entry name" value="S-adenosyl-L-methionine-dependent methyltransferases"/>
    <property type="match status" value="1"/>
</dbReference>
<dbReference type="RefSeq" id="XP_047739756.1">
    <property type="nucleotide sequence ID" value="XM_047883800.1"/>
</dbReference>
<evidence type="ECO:0000256" key="1">
    <source>
        <dbReference type="SAM" id="SignalP"/>
    </source>
</evidence>
<protein>
    <submittedName>
        <fullName evidence="4">Probable methyltransferase-like protein 24</fullName>
    </submittedName>
</protein>
<reference evidence="4" key="1">
    <citation type="submission" date="2025-08" db="UniProtKB">
        <authorList>
            <consortium name="RefSeq"/>
        </authorList>
    </citation>
    <scope>IDENTIFICATION</scope>
    <source>
        <tissue evidence="4">Whole organism</tissue>
    </source>
</reference>
<evidence type="ECO:0000313" key="4">
    <source>
        <dbReference type="RefSeq" id="XP_047739756.1"/>
    </source>
</evidence>
<dbReference type="PANTHER" id="PTHR32026">
    <property type="entry name" value="METHYLTRANSFERASE-LIKE PROTEIN 24"/>
    <property type="match status" value="1"/>
</dbReference>
<dbReference type="InterPro" id="IPR025714">
    <property type="entry name" value="Methyltranfer_dom"/>
</dbReference>
<dbReference type="GeneID" id="125178923"/>
<dbReference type="InterPro" id="IPR026913">
    <property type="entry name" value="METTL24"/>
</dbReference>
<proteinExistence type="predicted"/>
<dbReference type="OMA" id="HNGRYMD"/>
<dbReference type="Pfam" id="PF13383">
    <property type="entry name" value="Methyltransf_22"/>
    <property type="match status" value="1"/>
</dbReference>
<feature type="domain" description="Methyltransferase" evidence="2">
    <location>
        <begin position="41"/>
        <end position="184"/>
    </location>
</feature>
<evidence type="ECO:0000313" key="3">
    <source>
        <dbReference type="Proteomes" id="UP000694843"/>
    </source>
</evidence>
<name>A0A979FTJ0_HYAAZ</name>
<feature type="signal peptide" evidence="1">
    <location>
        <begin position="1"/>
        <end position="33"/>
    </location>
</feature>
<accession>A0A979FTJ0</accession>
<dbReference type="Proteomes" id="UP000694843">
    <property type="component" value="Unplaced"/>
</dbReference>
<dbReference type="AlphaFoldDB" id="A0A979FTJ0"/>
<dbReference type="PANTHER" id="PTHR32026:SF10">
    <property type="entry name" value="METHYLTRANSFERASE-LIKE PROTEIN 24-RELATED"/>
    <property type="match status" value="1"/>
</dbReference>
<keyword evidence="1" id="KW-0732">Signal</keyword>
<dbReference type="InterPro" id="IPR029063">
    <property type="entry name" value="SAM-dependent_MTases_sf"/>
</dbReference>
<feature type="chain" id="PRO_5037617119" evidence="1">
    <location>
        <begin position="34"/>
        <end position="235"/>
    </location>
</feature>
<organism evidence="3 4">
    <name type="scientific">Hyalella azteca</name>
    <name type="common">Amphipod</name>
    <dbReference type="NCBI Taxonomy" id="294128"/>
    <lineage>
        <taxon>Eukaryota</taxon>
        <taxon>Metazoa</taxon>
        <taxon>Ecdysozoa</taxon>
        <taxon>Arthropoda</taxon>
        <taxon>Crustacea</taxon>
        <taxon>Multicrustacea</taxon>
        <taxon>Malacostraca</taxon>
        <taxon>Eumalacostraca</taxon>
        <taxon>Peracarida</taxon>
        <taxon>Amphipoda</taxon>
        <taxon>Senticaudata</taxon>
        <taxon>Talitrida</taxon>
        <taxon>Talitroidea</taxon>
        <taxon>Hyalellidae</taxon>
        <taxon>Hyalella</taxon>
    </lineage>
</organism>
<evidence type="ECO:0000259" key="2">
    <source>
        <dbReference type="Pfam" id="PF13383"/>
    </source>
</evidence>
<dbReference type="OrthoDB" id="10006218at2759"/>
<gene>
    <name evidence="4" type="primary">LOC125178923</name>
</gene>
<dbReference type="KEGG" id="hazt:125178923"/>
<keyword evidence="3" id="KW-1185">Reference proteome</keyword>